<evidence type="ECO:0000313" key="4">
    <source>
        <dbReference type="Proteomes" id="UP000215902"/>
    </source>
</evidence>
<feature type="transmembrane region" description="Helical" evidence="2">
    <location>
        <begin position="140"/>
        <end position="162"/>
    </location>
</feature>
<feature type="transmembrane region" description="Helical" evidence="2">
    <location>
        <begin position="111"/>
        <end position="128"/>
    </location>
</feature>
<gene>
    <name evidence="3" type="ORF">BOX15_Mlig026305g2</name>
</gene>
<dbReference type="Proteomes" id="UP000215902">
    <property type="component" value="Unassembled WGS sequence"/>
</dbReference>
<proteinExistence type="predicted"/>
<dbReference type="AlphaFoldDB" id="A0A267G3F5"/>
<feature type="region of interest" description="Disordered" evidence="1">
    <location>
        <begin position="1"/>
        <end position="25"/>
    </location>
</feature>
<feature type="transmembrane region" description="Helical" evidence="2">
    <location>
        <begin position="444"/>
        <end position="460"/>
    </location>
</feature>
<evidence type="ECO:0008006" key="5">
    <source>
        <dbReference type="Google" id="ProtNLM"/>
    </source>
</evidence>
<feature type="transmembrane region" description="Helical" evidence="2">
    <location>
        <begin position="174"/>
        <end position="192"/>
    </location>
</feature>
<comment type="caution">
    <text evidence="3">The sequence shown here is derived from an EMBL/GenBank/DDBJ whole genome shotgun (WGS) entry which is preliminary data.</text>
</comment>
<dbReference type="InterPro" id="IPR036259">
    <property type="entry name" value="MFS_trans_sf"/>
</dbReference>
<name>A0A267G3F5_9PLAT</name>
<accession>A0A267G3F5</accession>
<keyword evidence="2" id="KW-0472">Membrane</keyword>
<sequence>MPSTESSGSLGESTELLTPGRRSRMSGSSKVSVALLLVMKLCGNMYENQMATFDVKAFNQTAANAGICVYEKQTPTSMLNIVVIAMAIAALCLPTLGGLLSDAFLGCLKTLWIGVGLQLCGSAMLTAFDSAGLICRMPMYLLAWVPVLLFLGFSDSLTLYAPMQIATSSRTRQLLLCLYFFAAATGETIGNVPSMLKYFTERSYEYLCVVFAVCSFLCLTVLTLQNKDAVLRHENVENFVMPRRKRLIKFYLIAAGTIPHLASIVMCRITLYWYQIRLFTHAYGDKDVLAYFIPLGGYQTATISLSLLGAAAIYKLGAPGWASLMTRIRAGLCLMTASKVPLMLLSLLDFHQVISMESWSSVTVWTVYFVSAFCDGVTNVLTTMAIYEMIYRIADAGAKATMVGIFYTVWGLAVFLNGAILLSLQACNVLHLDLNDRVKPKSHYAYGCVICLLLIEIAYWEKISWPLASGLLSDHEAEEAEGQDGPQLSSFAGRD</sequence>
<protein>
    <recommendedName>
        <fullName evidence="5">MFS domain-containing protein</fullName>
    </recommendedName>
</protein>
<feature type="transmembrane region" description="Helical" evidence="2">
    <location>
        <begin position="328"/>
        <end position="348"/>
    </location>
</feature>
<dbReference type="SUPFAM" id="SSF103473">
    <property type="entry name" value="MFS general substrate transporter"/>
    <property type="match status" value="1"/>
</dbReference>
<feature type="transmembrane region" description="Helical" evidence="2">
    <location>
        <begin position="250"/>
        <end position="275"/>
    </location>
</feature>
<feature type="transmembrane region" description="Helical" evidence="2">
    <location>
        <begin position="79"/>
        <end position="99"/>
    </location>
</feature>
<dbReference type="EMBL" id="NIVC01000573">
    <property type="protein sequence ID" value="PAA80601.1"/>
    <property type="molecule type" value="Genomic_DNA"/>
</dbReference>
<feature type="transmembrane region" description="Helical" evidence="2">
    <location>
        <begin position="204"/>
        <end position="224"/>
    </location>
</feature>
<evidence type="ECO:0000256" key="1">
    <source>
        <dbReference type="SAM" id="MobiDB-lite"/>
    </source>
</evidence>
<organism evidence="3 4">
    <name type="scientific">Macrostomum lignano</name>
    <dbReference type="NCBI Taxonomy" id="282301"/>
    <lineage>
        <taxon>Eukaryota</taxon>
        <taxon>Metazoa</taxon>
        <taxon>Spiralia</taxon>
        <taxon>Lophotrochozoa</taxon>
        <taxon>Platyhelminthes</taxon>
        <taxon>Rhabditophora</taxon>
        <taxon>Macrostomorpha</taxon>
        <taxon>Macrostomida</taxon>
        <taxon>Macrostomidae</taxon>
        <taxon>Macrostomum</taxon>
    </lineage>
</organism>
<feature type="transmembrane region" description="Helical" evidence="2">
    <location>
        <begin position="368"/>
        <end position="390"/>
    </location>
</feature>
<keyword evidence="2" id="KW-1133">Transmembrane helix</keyword>
<keyword evidence="2" id="KW-0812">Transmembrane</keyword>
<keyword evidence="4" id="KW-1185">Reference proteome</keyword>
<feature type="compositionally biased region" description="Low complexity" evidence="1">
    <location>
        <begin position="1"/>
        <end position="18"/>
    </location>
</feature>
<feature type="transmembrane region" description="Helical" evidence="2">
    <location>
        <begin position="295"/>
        <end position="316"/>
    </location>
</feature>
<reference evidence="3 4" key="1">
    <citation type="submission" date="2017-06" db="EMBL/GenBank/DDBJ databases">
        <title>A platform for efficient transgenesis in Macrostomum lignano, a flatworm model organism for stem cell research.</title>
        <authorList>
            <person name="Berezikov E."/>
        </authorList>
    </citation>
    <scope>NUCLEOTIDE SEQUENCE [LARGE SCALE GENOMIC DNA]</scope>
    <source>
        <strain evidence="3">DV1</strain>
        <tissue evidence="3">Whole organism</tissue>
    </source>
</reference>
<feature type="transmembrane region" description="Helical" evidence="2">
    <location>
        <begin position="402"/>
        <end position="424"/>
    </location>
</feature>
<evidence type="ECO:0000313" key="3">
    <source>
        <dbReference type="EMBL" id="PAA80601.1"/>
    </source>
</evidence>
<evidence type="ECO:0000256" key="2">
    <source>
        <dbReference type="SAM" id="Phobius"/>
    </source>
</evidence>